<dbReference type="PROSITE" id="PS50200">
    <property type="entry name" value="RA"/>
    <property type="match status" value="1"/>
</dbReference>
<dbReference type="SMART" id="SM00314">
    <property type="entry name" value="RA"/>
    <property type="match status" value="1"/>
</dbReference>
<evidence type="ECO:0000313" key="4">
    <source>
        <dbReference type="Proteomes" id="UP001151699"/>
    </source>
</evidence>
<accession>A0A9Q0RXL3</accession>
<organism evidence="3 4">
    <name type="scientific">Pseudolycoriella hygida</name>
    <dbReference type="NCBI Taxonomy" id="35572"/>
    <lineage>
        <taxon>Eukaryota</taxon>
        <taxon>Metazoa</taxon>
        <taxon>Ecdysozoa</taxon>
        <taxon>Arthropoda</taxon>
        <taxon>Hexapoda</taxon>
        <taxon>Insecta</taxon>
        <taxon>Pterygota</taxon>
        <taxon>Neoptera</taxon>
        <taxon>Endopterygota</taxon>
        <taxon>Diptera</taxon>
        <taxon>Nematocera</taxon>
        <taxon>Sciaroidea</taxon>
        <taxon>Sciaridae</taxon>
        <taxon>Pseudolycoriella</taxon>
    </lineage>
</organism>
<keyword evidence="4" id="KW-1185">Reference proteome</keyword>
<dbReference type="GO" id="GO:0005819">
    <property type="term" value="C:spindle"/>
    <property type="evidence" value="ECO:0007669"/>
    <property type="project" value="TreeGrafter"/>
</dbReference>
<dbReference type="InterPro" id="IPR013783">
    <property type="entry name" value="Ig-like_fold"/>
</dbReference>
<dbReference type="AlphaFoldDB" id="A0A9Q0RXL3"/>
<dbReference type="Gene3D" id="2.60.40.10">
    <property type="entry name" value="Immunoglobulins"/>
    <property type="match status" value="1"/>
</dbReference>
<dbReference type="Proteomes" id="UP001151699">
    <property type="component" value="Chromosome C"/>
</dbReference>
<feature type="domain" description="Ras-associating" evidence="2">
    <location>
        <begin position="1058"/>
        <end position="1157"/>
    </location>
</feature>
<evidence type="ECO:0000313" key="3">
    <source>
        <dbReference type="EMBL" id="KAJ6636312.1"/>
    </source>
</evidence>
<dbReference type="GO" id="GO:0007165">
    <property type="term" value="P:signal transduction"/>
    <property type="evidence" value="ECO:0007669"/>
    <property type="project" value="InterPro"/>
</dbReference>
<dbReference type="InterPro" id="IPR036770">
    <property type="entry name" value="Ankyrin_rpt-contain_sf"/>
</dbReference>
<dbReference type="PANTHER" id="PTHR21437:SF1">
    <property type="entry name" value="WIDE AWAKE"/>
    <property type="match status" value="1"/>
</dbReference>
<dbReference type="GO" id="GO:0000132">
    <property type="term" value="P:establishment of mitotic spindle orientation"/>
    <property type="evidence" value="ECO:0007669"/>
    <property type="project" value="TreeGrafter"/>
</dbReference>
<protein>
    <submittedName>
        <fullName evidence="3">Ankyrin repeat and fibronectin type-III domain-containing protein 1</fullName>
    </submittedName>
</protein>
<evidence type="ECO:0000259" key="2">
    <source>
        <dbReference type="PROSITE" id="PS50200"/>
    </source>
</evidence>
<reference evidence="3" key="1">
    <citation type="submission" date="2022-07" db="EMBL/GenBank/DDBJ databases">
        <authorList>
            <person name="Trinca V."/>
            <person name="Uliana J.V.C."/>
            <person name="Torres T.T."/>
            <person name="Ward R.J."/>
            <person name="Monesi N."/>
        </authorList>
    </citation>
    <scope>NUCLEOTIDE SEQUENCE</scope>
    <source>
        <strain evidence="3">HSMRA1968</strain>
        <tissue evidence="3">Whole embryos</tissue>
    </source>
</reference>
<name>A0A9Q0RXL3_9DIPT</name>
<dbReference type="EMBL" id="WJQU01000004">
    <property type="protein sequence ID" value="KAJ6636312.1"/>
    <property type="molecule type" value="Genomic_DNA"/>
</dbReference>
<dbReference type="Gene3D" id="1.25.40.20">
    <property type="entry name" value="Ankyrin repeat-containing domain"/>
    <property type="match status" value="1"/>
</dbReference>
<evidence type="ECO:0000256" key="1">
    <source>
        <dbReference type="SAM" id="MobiDB-lite"/>
    </source>
</evidence>
<dbReference type="SUPFAM" id="SSF48403">
    <property type="entry name" value="Ankyrin repeat"/>
    <property type="match status" value="1"/>
</dbReference>
<dbReference type="SUPFAM" id="SSF49265">
    <property type="entry name" value="Fibronectin type III"/>
    <property type="match status" value="1"/>
</dbReference>
<dbReference type="OrthoDB" id="2428204at2759"/>
<feature type="compositionally biased region" description="Low complexity" evidence="1">
    <location>
        <begin position="103"/>
        <end position="112"/>
    </location>
</feature>
<dbReference type="InterPro" id="IPR039269">
    <property type="entry name" value="ANKFN1"/>
</dbReference>
<proteinExistence type="predicted"/>
<feature type="region of interest" description="Disordered" evidence="1">
    <location>
        <begin position="90"/>
        <end position="112"/>
    </location>
</feature>
<sequence>MILNFKSLRRSFSLKNNVSEDKEDKNVTNLLKESVLFNKSPKIDTDLDVPPNKINFYPSPTDLQKTNFEETMEYLMPYTRLKPKATTGMQLTSVRKTDRESSSETLTRSSSVVNGKQIQKSVINQQFTNLTGSSEVEFSSTKLSKKQLKLAQDQLQKLSKINIHLHALFSAVENGQSDKAKSILESTDVNVNCINSDALSPLDVAVLTNNRFLTKVLLQHGANHGARFKNCESIGKHINSLLEDALNKINDFTCGRSDDEQDADKEIDFWQRRATSLQRILRGWVQTTVPNFPNSVVVDVTSSTSVAIKVQESVSGAITTKFKIQWSFTADFDDIIDEREINDLTNNQGVMTSTLHLYNLIHGRRYYFRALSGNIKGWSEKSMLSTPSSVIPSSWRDIGQRTVDNKQTMDSLIERFRKFRRMTSMEIHLDVPSLNGLCIKKKATIRQLFTATSKFQKHFKRGIYLASLLYHDGKVLVTNDDLLPVIEIDENYPKNVLSEIPFFMKISCNWDIVKALRNETEKYSSTGNQFRIKFLSALCQMQSIMGIKDLGCFYFKPLQDSEGTIVISCVNSIKNPKSISVLNSRWISLKKIQRKLLPINDGSSMNEIILASISHQIDFHEALSVKLSKGLYVGYLKMHCSMEQMHVVVPAKTPHALPHSKVRDNPHVCAEEWSALQETFDEKQKTEMQKRFLDALSSAAIRVCKYMGLSTECMLKHKLYNMELVKLSHDVSFLIICPPIELSCAPPGQREKLLQRTDLVSVPTPAFEMGQLFIYDPENTRKCSRLAIIMHLEDAEANSSHREAFSTVEAQAAKERLNELEEIKNDLGEYWKNIRWLLNVMTFTRNRCTDTGVSMRSILTIESSQTDSVEKKNDKRLTSSLCDANFIRRSPCRLSWPNTNRKEQPPTEMSKSDQQLNFVMSRVNFGKTMNVDSSRRNSADACPKSMQASEESLNSFVDRFALCKSDETLSSSKPLSPVLQRKRSKTINARICSSKCMQCGNSPTSKHVDHVDKVENKTSNAPNNSDEEVCQKAKIESTDKTDKEHLHKVDDNVIELTFFGTIQVYIENEKDSADGIRLRLHITSQTTAREIIDLVVNQCNQTDLRSDGKAYNQMVSKDFCLFAIFGNVGRCVPDNFRPLQLQNPWTKGRLYVRRTRDILDEMGRSQQLAHSI</sequence>
<dbReference type="PANTHER" id="PTHR21437">
    <property type="entry name" value="WIDE AWAKE"/>
    <property type="match status" value="1"/>
</dbReference>
<dbReference type="InterPro" id="IPR000159">
    <property type="entry name" value="RA_dom"/>
</dbReference>
<dbReference type="InterPro" id="IPR036116">
    <property type="entry name" value="FN3_sf"/>
</dbReference>
<gene>
    <name evidence="3" type="primary">ANKFN1</name>
    <name evidence="3" type="ORF">Bhyg_14900</name>
</gene>
<dbReference type="GO" id="GO:0061172">
    <property type="term" value="P:regulation of establishment of bipolar cell polarity"/>
    <property type="evidence" value="ECO:0007669"/>
    <property type="project" value="TreeGrafter"/>
</dbReference>
<comment type="caution">
    <text evidence="3">The sequence shown here is derived from an EMBL/GenBank/DDBJ whole genome shotgun (WGS) entry which is preliminary data.</text>
</comment>